<evidence type="ECO:0000259" key="3">
    <source>
        <dbReference type="PROSITE" id="PS50110"/>
    </source>
</evidence>
<gene>
    <name evidence="4" type="ORF">CEE37_07240</name>
</gene>
<dbReference type="InterPro" id="IPR050595">
    <property type="entry name" value="Bact_response_regulator"/>
</dbReference>
<dbReference type="InterPro" id="IPR011006">
    <property type="entry name" value="CheY-like_superfamily"/>
</dbReference>
<evidence type="ECO:0000256" key="1">
    <source>
        <dbReference type="ARBA" id="ARBA00022553"/>
    </source>
</evidence>
<dbReference type="PANTHER" id="PTHR44591:SF3">
    <property type="entry name" value="RESPONSE REGULATORY DOMAIN-CONTAINING PROTEIN"/>
    <property type="match status" value="1"/>
</dbReference>
<dbReference type="GO" id="GO:0000160">
    <property type="term" value="P:phosphorelay signal transduction system"/>
    <property type="evidence" value="ECO:0007669"/>
    <property type="project" value="InterPro"/>
</dbReference>
<proteinExistence type="predicted"/>
<name>A0A532V0N2_UNCL8</name>
<accession>A0A532V0N2</accession>
<dbReference type="Pfam" id="PF00072">
    <property type="entry name" value="Response_reg"/>
    <property type="match status" value="1"/>
</dbReference>
<protein>
    <submittedName>
        <fullName evidence="4">Response regulator</fullName>
    </submittedName>
</protein>
<evidence type="ECO:0000313" key="4">
    <source>
        <dbReference type="EMBL" id="TKJ40751.1"/>
    </source>
</evidence>
<dbReference type="EMBL" id="NJBN01000004">
    <property type="protein sequence ID" value="TKJ40751.1"/>
    <property type="molecule type" value="Genomic_DNA"/>
</dbReference>
<evidence type="ECO:0000256" key="2">
    <source>
        <dbReference type="PROSITE-ProRule" id="PRU00169"/>
    </source>
</evidence>
<feature type="modified residue" description="4-aspartylphosphate" evidence="2">
    <location>
        <position position="53"/>
    </location>
</feature>
<dbReference type="InterPro" id="IPR001789">
    <property type="entry name" value="Sig_transdc_resp-reg_receiver"/>
</dbReference>
<evidence type="ECO:0000313" key="5">
    <source>
        <dbReference type="Proteomes" id="UP000319619"/>
    </source>
</evidence>
<organism evidence="4 5">
    <name type="scientific">candidate division LCP-89 bacterium B3_LCP</name>
    <dbReference type="NCBI Taxonomy" id="2012998"/>
    <lineage>
        <taxon>Bacteria</taxon>
        <taxon>Pseudomonadati</taxon>
        <taxon>Bacteria division LCP-89</taxon>
    </lineage>
</organism>
<feature type="domain" description="Response regulatory" evidence="3">
    <location>
        <begin position="4"/>
        <end position="118"/>
    </location>
</feature>
<dbReference type="PROSITE" id="PS50110">
    <property type="entry name" value="RESPONSE_REGULATORY"/>
    <property type="match status" value="1"/>
</dbReference>
<dbReference type="AlphaFoldDB" id="A0A532V0N2"/>
<dbReference type="Gene3D" id="3.40.50.2300">
    <property type="match status" value="1"/>
</dbReference>
<dbReference type="Proteomes" id="UP000319619">
    <property type="component" value="Unassembled WGS sequence"/>
</dbReference>
<comment type="caution">
    <text evidence="4">The sequence shown here is derived from an EMBL/GenBank/DDBJ whole genome shotgun (WGS) entry which is preliminary data.</text>
</comment>
<dbReference type="SUPFAM" id="SSF52172">
    <property type="entry name" value="CheY-like"/>
    <property type="match status" value="1"/>
</dbReference>
<dbReference type="CDD" id="cd00156">
    <property type="entry name" value="REC"/>
    <property type="match status" value="1"/>
</dbReference>
<sequence>MSARILVVDDEENICNYLVELFKLEGWSAEAAHDGYEGVKMASENDYDVIIMDILMPRMTGIEATREITKRKPGSKILVITGAPYRQQAQEALDSGALLFIKKPFSSAKIIEEVKKQL</sequence>
<reference evidence="4 5" key="1">
    <citation type="submission" date="2017-06" db="EMBL/GenBank/DDBJ databases">
        <title>Novel microbial phyla capable of carbon fixation and sulfur reduction in deep-sea sediments.</title>
        <authorList>
            <person name="Huang J."/>
            <person name="Baker B."/>
            <person name="Wang Y."/>
        </authorList>
    </citation>
    <scope>NUCLEOTIDE SEQUENCE [LARGE SCALE GENOMIC DNA]</scope>
    <source>
        <strain evidence="4">B3_LCP</strain>
    </source>
</reference>
<dbReference type="SMART" id="SM00448">
    <property type="entry name" value="REC"/>
    <property type="match status" value="1"/>
</dbReference>
<dbReference type="PANTHER" id="PTHR44591">
    <property type="entry name" value="STRESS RESPONSE REGULATOR PROTEIN 1"/>
    <property type="match status" value="1"/>
</dbReference>
<keyword evidence="1 2" id="KW-0597">Phosphoprotein</keyword>